<evidence type="ECO:0000259" key="2">
    <source>
        <dbReference type="PROSITE" id="PS50887"/>
    </source>
</evidence>
<dbReference type="STRING" id="661089.ciss_15240"/>
<dbReference type="EMBL" id="BDJL01000049">
    <property type="protein sequence ID" value="GAV25591.1"/>
    <property type="molecule type" value="Genomic_DNA"/>
</dbReference>
<evidence type="ECO:0000313" key="4">
    <source>
        <dbReference type="Proteomes" id="UP000187338"/>
    </source>
</evidence>
<dbReference type="GO" id="GO:0043709">
    <property type="term" value="P:cell adhesion involved in single-species biofilm formation"/>
    <property type="evidence" value="ECO:0007669"/>
    <property type="project" value="TreeGrafter"/>
</dbReference>
<dbReference type="Gene3D" id="3.30.450.40">
    <property type="match status" value="1"/>
</dbReference>
<dbReference type="Pfam" id="PF14827">
    <property type="entry name" value="dCache_3"/>
    <property type="match status" value="1"/>
</dbReference>
<reference evidence="4" key="1">
    <citation type="submission" date="2016-12" db="EMBL/GenBank/DDBJ databases">
        <title>Draft Genome Sequences od Carboxydothermus pertinax and islandicus, Hydrogenogenic Carboxydotrophic Bacteria.</title>
        <authorList>
            <person name="Fukuyama Y."/>
            <person name="Ohmae K."/>
            <person name="Yoneda Y."/>
            <person name="Yoshida T."/>
            <person name="Sako Y."/>
        </authorList>
    </citation>
    <scope>NUCLEOTIDE SEQUENCE [LARGE SCALE GENOMIC DNA]</scope>
    <source>
        <strain evidence="4">SET</strain>
    </source>
</reference>
<dbReference type="InterPro" id="IPR029787">
    <property type="entry name" value="Nucleotide_cyclase"/>
</dbReference>
<dbReference type="SMART" id="SM00267">
    <property type="entry name" value="GGDEF"/>
    <property type="match status" value="1"/>
</dbReference>
<keyword evidence="1" id="KW-0472">Membrane</keyword>
<dbReference type="PANTHER" id="PTHR45138:SF9">
    <property type="entry name" value="DIGUANYLATE CYCLASE DGCM-RELATED"/>
    <property type="match status" value="1"/>
</dbReference>
<dbReference type="AlphaFoldDB" id="A0A1L8D3D8"/>
<dbReference type="Gene3D" id="3.30.450.20">
    <property type="entry name" value="PAS domain"/>
    <property type="match status" value="1"/>
</dbReference>
<dbReference type="PROSITE" id="PS50887">
    <property type="entry name" value="GGDEF"/>
    <property type="match status" value="1"/>
</dbReference>
<proteinExistence type="predicted"/>
<dbReference type="SUPFAM" id="SSF55073">
    <property type="entry name" value="Nucleotide cyclase"/>
    <property type="match status" value="1"/>
</dbReference>
<dbReference type="FunFam" id="3.30.70.270:FF:000001">
    <property type="entry name" value="Diguanylate cyclase domain protein"/>
    <property type="match status" value="1"/>
</dbReference>
<dbReference type="RefSeq" id="WP_075865737.1">
    <property type="nucleotide sequence ID" value="NZ_BDJL01000049.1"/>
</dbReference>
<dbReference type="InterPro" id="IPR029016">
    <property type="entry name" value="GAF-like_dom_sf"/>
</dbReference>
<keyword evidence="1" id="KW-0812">Transmembrane</keyword>
<sequence>MKKSEWTKQIITLLVLILLFSLLLWANAHRVHEKMMVQITNLQQKDAEKQIEMLEKAQGEKILLVLKTVASDPEFCELLQKKDREGIKKYLSEAFISWSSFGIDNLGILDPSKTVVLRLATPELYGENLKGFLNLKGVPGEYESKVVLGPLGYRFRVAVPVFTEGKLIGFLMGGMNWERILEEASKAYPDLGVVVFIENNRLKALGLDAKKPYGKVINLGEVSLIAQNRDYPLAHLKELAKLSQKFSGVRVISLENLQYSMLAKKGNYGETIIYLTPVDKNLQEYHRDIGIMVLLISFELLAVGLVLYGFYQRNYGITGKVTNYLKVINEKGLQTTEELKVKEIGECSLELGRFIENTRKLVKSLEDEVELNRLLKNEKEEDAMYQLLINFLHQKYDINNAAILVLNESQNYLEVKALVGEIFCNAKILEDKDACLAISRGRIVFHFPGSLENCPQYTTPNNYACIPMIIGGEVKGLIHVTCKENNPEKLKKVERAVEIAAPYLYNARLLKVLEYTSMVDELTKVYNRRFLVNFLEKEIAFSRRHGKELGLILLDLDDFKLINDVYGHAAGDEVLRKVGEVLKQKVRAQDVVARYGGEEFCVVLPGTGWQGSYEVASKLKDALAELKFSEPGLKVTASIGVTVFPIEAKNLEELLGVADKLLYYAKNAGKNRVITLKDLDLPNS</sequence>
<feature type="transmembrane region" description="Helical" evidence="1">
    <location>
        <begin position="289"/>
        <end position="311"/>
    </location>
</feature>
<evidence type="ECO:0000313" key="3">
    <source>
        <dbReference type="EMBL" id="GAV25591.1"/>
    </source>
</evidence>
<dbReference type="PANTHER" id="PTHR45138">
    <property type="entry name" value="REGULATORY COMPONENTS OF SENSORY TRANSDUCTION SYSTEM"/>
    <property type="match status" value="1"/>
</dbReference>
<dbReference type="GO" id="GO:0052621">
    <property type="term" value="F:diguanylate cyclase activity"/>
    <property type="evidence" value="ECO:0007669"/>
    <property type="project" value="TreeGrafter"/>
</dbReference>
<dbReference type="InterPro" id="IPR029150">
    <property type="entry name" value="dCache_3"/>
</dbReference>
<feature type="domain" description="GGDEF" evidence="2">
    <location>
        <begin position="547"/>
        <end position="678"/>
    </location>
</feature>
<keyword evidence="4" id="KW-1185">Reference proteome</keyword>
<dbReference type="Pfam" id="PF00990">
    <property type="entry name" value="GGDEF"/>
    <property type="match status" value="1"/>
</dbReference>
<keyword evidence="1" id="KW-1133">Transmembrane helix</keyword>
<organism evidence="3 4">
    <name type="scientific">Carboxydothermus islandicus</name>
    <dbReference type="NCBI Taxonomy" id="661089"/>
    <lineage>
        <taxon>Bacteria</taxon>
        <taxon>Bacillati</taxon>
        <taxon>Bacillota</taxon>
        <taxon>Clostridia</taxon>
        <taxon>Thermoanaerobacterales</taxon>
        <taxon>Thermoanaerobacteraceae</taxon>
        <taxon>Carboxydothermus</taxon>
    </lineage>
</organism>
<dbReference type="Gene3D" id="3.30.70.270">
    <property type="match status" value="1"/>
</dbReference>
<name>A0A1L8D3D8_9THEO</name>
<dbReference type="GO" id="GO:0005886">
    <property type="term" value="C:plasma membrane"/>
    <property type="evidence" value="ECO:0007669"/>
    <property type="project" value="TreeGrafter"/>
</dbReference>
<dbReference type="InterPro" id="IPR000160">
    <property type="entry name" value="GGDEF_dom"/>
</dbReference>
<evidence type="ECO:0000256" key="1">
    <source>
        <dbReference type="SAM" id="Phobius"/>
    </source>
</evidence>
<dbReference type="GO" id="GO:1902201">
    <property type="term" value="P:negative regulation of bacterial-type flagellum-dependent cell motility"/>
    <property type="evidence" value="ECO:0007669"/>
    <property type="project" value="TreeGrafter"/>
</dbReference>
<dbReference type="SUPFAM" id="SSF103190">
    <property type="entry name" value="Sensory domain-like"/>
    <property type="match status" value="1"/>
</dbReference>
<accession>A0A1L8D3D8</accession>
<gene>
    <name evidence="3" type="ORF">ciss_15240</name>
</gene>
<dbReference type="NCBIfam" id="TIGR00254">
    <property type="entry name" value="GGDEF"/>
    <property type="match status" value="1"/>
</dbReference>
<dbReference type="CDD" id="cd01949">
    <property type="entry name" value="GGDEF"/>
    <property type="match status" value="1"/>
</dbReference>
<dbReference type="InterPro" id="IPR029151">
    <property type="entry name" value="Sensor-like_sf"/>
</dbReference>
<dbReference type="InterPro" id="IPR043128">
    <property type="entry name" value="Rev_trsase/Diguanyl_cyclase"/>
</dbReference>
<dbReference type="SUPFAM" id="SSF55781">
    <property type="entry name" value="GAF domain-like"/>
    <property type="match status" value="1"/>
</dbReference>
<protein>
    <recommendedName>
        <fullName evidence="2">GGDEF domain-containing protein</fullName>
    </recommendedName>
</protein>
<comment type="caution">
    <text evidence="3">The sequence shown here is derived from an EMBL/GenBank/DDBJ whole genome shotgun (WGS) entry which is preliminary data.</text>
</comment>
<dbReference type="InterPro" id="IPR050469">
    <property type="entry name" value="Diguanylate_Cyclase"/>
</dbReference>
<dbReference type="Proteomes" id="UP000187338">
    <property type="component" value="Unassembled WGS sequence"/>
</dbReference>